<keyword evidence="3" id="KW-1185">Reference proteome</keyword>
<dbReference type="STRING" id="1590841.A0A2R6QGN8"/>
<name>A0A2R6QGN8_ACTCC</name>
<sequence length="306" mass="33658">MHSSPVLSLSPSFNSYSSGKLAEIAARAVEECRQESESEFDDDYGFKNDEYLNDTAQKQPQVEVKNEAIDCEEDENDEFEFPCVCREPNQTISADEIFYGGQIRPVFPIFGRNLSFSGVGNGNGRENCGKPPIPPSSVRLSLGKLMSEDRDPPSCSSSEADDLEGVPAESYCVWKPKSAAVEESPGRHKKSNSMGSSKGFKFRDVLHRSNSDSKDTFVFLTAKKDEKADSSETATEKNSTGLKSAGKVKPKVIGGNEVVPVTEAHYARKGTAVKDGDRRRSYLPYRQDLVGFFANVNGVSRNLHPF</sequence>
<feature type="compositionally biased region" description="Polar residues" evidence="1">
    <location>
        <begin position="231"/>
        <end position="242"/>
    </location>
</feature>
<dbReference type="Gramene" id="PSS07784">
    <property type="protein sequence ID" value="PSS07784"/>
    <property type="gene ID" value="CEY00_Acc18138"/>
</dbReference>
<dbReference type="Pfam" id="PF07816">
    <property type="entry name" value="DUF1645"/>
    <property type="match status" value="1"/>
</dbReference>
<protein>
    <submittedName>
        <fullName evidence="2">Transcription factor</fullName>
    </submittedName>
</protein>
<evidence type="ECO:0000313" key="2">
    <source>
        <dbReference type="EMBL" id="PSS07784.1"/>
    </source>
</evidence>
<dbReference type="FunCoup" id="A0A2R6QGN8">
    <property type="interactions" value="59"/>
</dbReference>
<dbReference type="OMA" id="FDFHRDD"/>
<dbReference type="InterPro" id="IPR012442">
    <property type="entry name" value="DUF1645_plant"/>
</dbReference>
<feature type="region of interest" description="Disordered" evidence="1">
    <location>
        <begin position="225"/>
        <end position="248"/>
    </location>
</feature>
<reference evidence="3" key="2">
    <citation type="journal article" date="2018" name="BMC Genomics">
        <title>A manually annotated Actinidia chinensis var. chinensis (kiwifruit) genome highlights the challenges associated with draft genomes and gene prediction in plants.</title>
        <authorList>
            <person name="Pilkington S.M."/>
            <person name="Crowhurst R."/>
            <person name="Hilario E."/>
            <person name="Nardozza S."/>
            <person name="Fraser L."/>
            <person name="Peng Y."/>
            <person name="Gunaseelan K."/>
            <person name="Simpson R."/>
            <person name="Tahir J."/>
            <person name="Deroles S.C."/>
            <person name="Templeton K."/>
            <person name="Luo Z."/>
            <person name="Davy M."/>
            <person name="Cheng C."/>
            <person name="McNeilage M."/>
            <person name="Scaglione D."/>
            <person name="Liu Y."/>
            <person name="Zhang Q."/>
            <person name="Datson P."/>
            <person name="De Silva N."/>
            <person name="Gardiner S.E."/>
            <person name="Bassett H."/>
            <person name="Chagne D."/>
            <person name="McCallum J."/>
            <person name="Dzierzon H."/>
            <person name="Deng C."/>
            <person name="Wang Y.Y."/>
            <person name="Barron L."/>
            <person name="Manako K."/>
            <person name="Bowen J."/>
            <person name="Foster T.M."/>
            <person name="Erridge Z.A."/>
            <person name="Tiffin H."/>
            <person name="Waite C.N."/>
            <person name="Davies K.M."/>
            <person name="Grierson E.P."/>
            <person name="Laing W.A."/>
            <person name="Kirk R."/>
            <person name="Chen X."/>
            <person name="Wood M."/>
            <person name="Montefiori M."/>
            <person name="Brummell D.A."/>
            <person name="Schwinn K.E."/>
            <person name="Catanach A."/>
            <person name="Fullerton C."/>
            <person name="Li D."/>
            <person name="Meiyalaghan S."/>
            <person name="Nieuwenhuizen N."/>
            <person name="Read N."/>
            <person name="Prakash R."/>
            <person name="Hunter D."/>
            <person name="Zhang H."/>
            <person name="McKenzie M."/>
            <person name="Knabel M."/>
            <person name="Harris A."/>
            <person name="Allan A.C."/>
            <person name="Gleave A."/>
            <person name="Chen A."/>
            <person name="Janssen B.J."/>
            <person name="Plunkett B."/>
            <person name="Ampomah-Dwamena C."/>
            <person name="Voogd C."/>
            <person name="Leif D."/>
            <person name="Lafferty D."/>
            <person name="Souleyre E.J.F."/>
            <person name="Varkonyi-Gasic E."/>
            <person name="Gambi F."/>
            <person name="Hanley J."/>
            <person name="Yao J.L."/>
            <person name="Cheung J."/>
            <person name="David K.M."/>
            <person name="Warren B."/>
            <person name="Marsh K."/>
            <person name="Snowden K.C."/>
            <person name="Lin-Wang K."/>
            <person name="Brian L."/>
            <person name="Martinez-Sanchez M."/>
            <person name="Wang M."/>
            <person name="Ileperuma N."/>
            <person name="Macnee N."/>
            <person name="Campin R."/>
            <person name="McAtee P."/>
            <person name="Drummond R.S.M."/>
            <person name="Espley R.V."/>
            <person name="Ireland H.S."/>
            <person name="Wu R."/>
            <person name="Atkinson R.G."/>
            <person name="Karunairetnam S."/>
            <person name="Bulley S."/>
            <person name="Chunkath S."/>
            <person name="Hanley Z."/>
            <person name="Storey R."/>
            <person name="Thrimawithana A.H."/>
            <person name="Thomson S."/>
            <person name="David C."/>
            <person name="Testolin R."/>
            <person name="Huang H."/>
            <person name="Hellens R.P."/>
            <person name="Schaffer R.J."/>
        </authorList>
    </citation>
    <scope>NUCLEOTIDE SEQUENCE [LARGE SCALE GENOMIC DNA]</scope>
    <source>
        <strain evidence="3">cv. Red5</strain>
    </source>
</reference>
<dbReference type="Proteomes" id="UP000241394">
    <property type="component" value="Chromosome LG16"/>
</dbReference>
<dbReference type="PANTHER" id="PTHR33095:SF127">
    <property type="entry name" value="OS05G0578100 PROTEIN"/>
    <property type="match status" value="1"/>
</dbReference>
<organism evidence="2 3">
    <name type="scientific">Actinidia chinensis var. chinensis</name>
    <name type="common">Chinese soft-hair kiwi</name>
    <dbReference type="NCBI Taxonomy" id="1590841"/>
    <lineage>
        <taxon>Eukaryota</taxon>
        <taxon>Viridiplantae</taxon>
        <taxon>Streptophyta</taxon>
        <taxon>Embryophyta</taxon>
        <taxon>Tracheophyta</taxon>
        <taxon>Spermatophyta</taxon>
        <taxon>Magnoliopsida</taxon>
        <taxon>eudicotyledons</taxon>
        <taxon>Gunneridae</taxon>
        <taxon>Pentapetalae</taxon>
        <taxon>asterids</taxon>
        <taxon>Ericales</taxon>
        <taxon>Actinidiaceae</taxon>
        <taxon>Actinidia</taxon>
    </lineage>
</organism>
<proteinExistence type="predicted"/>
<dbReference type="OrthoDB" id="666789at2759"/>
<gene>
    <name evidence="2" type="ORF">CEY00_Acc18138</name>
</gene>
<accession>A0A2R6QGN8</accession>
<dbReference type="AlphaFoldDB" id="A0A2R6QGN8"/>
<dbReference type="PANTHER" id="PTHR33095">
    <property type="entry name" value="OS07G0619500 PROTEIN"/>
    <property type="match status" value="1"/>
</dbReference>
<evidence type="ECO:0000256" key="1">
    <source>
        <dbReference type="SAM" id="MobiDB-lite"/>
    </source>
</evidence>
<dbReference type="EMBL" id="NKQK01000016">
    <property type="protein sequence ID" value="PSS07784.1"/>
    <property type="molecule type" value="Genomic_DNA"/>
</dbReference>
<comment type="caution">
    <text evidence="2">The sequence shown here is derived from an EMBL/GenBank/DDBJ whole genome shotgun (WGS) entry which is preliminary data.</text>
</comment>
<evidence type="ECO:0000313" key="3">
    <source>
        <dbReference type="Proteomes" id="UP000241394"/>
    </source>
</evidence>
<reference evidence="2 3" key="1">
    <citation type="submission" date="2017-07" db="EMBL/GenBank/DDBJ databases">
        <title>An improved, manually edited Actinidia chinensis var. chinensis (kiwifruit) genome highlights the challenges associated with draft genomes and gene prediction in plants.</title>
        <authorList>
            <person name="Pilkington S."/>
            <person name="Crowhurst R."/>
            <person name="Hilario E."/>
            <person name="Nardozza S."/>
            <person name="Fraser L."/>
            <person name="Peng Y."/>
            <person name="Gunaseelan K."/>
            <person name="Simpson R."/>
            <person name="Tahir J."/>
            <person name="Deroles S."/>
            <person name="Templeton K."/>
            <person name="Luo Z."/>
            <person name="Davy M."/>
            <person name="Cheng C."/>
            <person name="Mcneilage M."/>
            <person name="Scaglione D."/>
            <person name="Liu Y."/>
            <person name="Zhang Q."/>
            <person name="Datson P."/>
            <person name="De Silva N."/>
            <person name="Gardiner S."/>
            <person name="Bassett H."/>
            <person name="Chagne D."/>
            <person name="Mccallum J."/>
            <person name="Dzierzon H."/>
            <person name="Deng C."/>
            <person name="Wang Y.-Y."/>
            <person name="Barron N."/>
            <person name="Manako K."/>
            <person name="Bowen J."/>
            <person name="Foster T."/>
            <person name="Erridge Z."/>
            <person name="Tiffin H."/>
            <person name="Waite C."/>
            <person name="Davies K."/>
            <person name="Grierson E."/>
            <person name="Laing W."/>
            <person name="Kirk R."/>
            <person name="Chen X."/>
            <person name="Wood M."/>
            <person name="Montefiori M."/>
            <person name="Brummell D."/>
            <person name="Schwinn K."/>
            <person name="Catanach A."/>
            <person name="Fullerton C."/>
            <person name="Li D."/>
            <person name="Meiyalaghan S."/>
            <person name="Nieuwenhuizen N."/>
            <person name="Read N."/>
            <person name="Prakash R."/>
            <person name="Hunter D."/>
            <person name="Zhang H."/>
            <person name="Mckenzie M."/>
            <person name="Knabel M."/>
            <person name="Harris A."/>
            <person name="Allan A."/>
            <person name="Chen A."/>
            <person name="Janssen B."/>
            <person name="Plunkett B."/>
            <person name="Dwamena C."/>
            <person name="Voogd C."/>
            <person name="Leif D."/>
            <person name="Lafferty D."/>
            <person name="Souleyre E."/>
            <person name="Varkonyi-Gasic E."/>
            <person name="Gambi F."/>
            <person name="Hanley J."/>
            <person name="Yao J.-L."/>
            <person name="Cheung J."/>
            <person name="David K."/>
            <person name="Warren B."/>
            <person name="Marsh K."/>
            <person name="Snowden K."/>
            <person name="Lin-Wang K."/>
            <person name="Brian L."/>
            <person name="Martinez-Sanchez M."/>
            <person name="Wang M."/>
            <person name="Ileperuma N."/>
            <person name="Macnee N."/>
            <person name="Campin R."/>
            <person name="Mcatee P."/>
            <person name="Drummond R."/>
            <person name="Espley R."/>
            <person name="Ireland H."/>
            <person name="Wu R."/>
            <person name="Atkinson R."/>
            <person name="Karunairetnam S."/>
            <person name="Bulley S."/>
            <person name="Chunkath S."/>
            <person name="Hanley Z."/>
            <person name="Storey R."/>
            <person name="Thrimawithana A."/>
            <person name="Thomson S."/>
            <person name="David C."/>
            <person name="Testolin R."/>
        </authorList>
    </citation>
    <scope>NUCLEOTIDE SEQUENCE [LARGE SCALE GENOMIC DNA]</scope>
    <source>
        <strain evidence="3">cv. Red5</strain>
        <tissue evidence="2">Young leaf</tissue>
    </source>
</reference>
<dbReference type="InParanoid" id="A0A2R6QGN8"/>